<dbReference type="Gramene" id="evm.model.08.1868">
    <property type="protein sequence ID" value="cds.evm.model.08.1868"/>
    <property type="gene ID" value="evm.TU.08.1868"/>
</dbReference>
<comment type="similarity">
    <text evidence="2">Belongs to the RLP family.</text>
</comment>
<dbReference type="Gene3D" id="3.80.10.10">
    <property type="entry name" value="Ribonuclease Inhibitor"/>
    <property type="match status" value="1"/>
</dbReference>
<evidence type="ECO:0000256" key="11">
    <source>
        <dbReference type="SAM" id="Phobius"/>
    </source>
</evidence>
<dbReference type="Proteomes" id="UP000596661">
    <property type="component" value="Chromosome 8"/>
</dbReference>
<protein>
    <submittedName>
        <fullName evidence="12">Uncharacterized protein</fullName>
    </submittedName>
</protein>
<reference evidence="12" key="1">
    <citation type="submission" date="2018-11" db="EMBL/GenBank/DDBJ databases">
        <authorList>
            <person name="Grassa J C."/>
        </authorList>
    </citation>
    <scope>NUCLEOTIDE SEQUENCE [LARGE SCALE GENOMIC DNA]</scope>
</reference>
<dbReference type="PRINTS" id="PR00019">
    <property type="entry name" value="LEURICHRPT"/>
</dbReference>
<keyword evidence="8 11" id="KW-0472">Membrane</keyword>
<evidence type="ECO:0000256" key="10">
    <source>
        <dbReference type="ARBA" id="ARBA00023180"/>
    </source>
</evidence>
<dbReference type="InterPro" id="IPR001611">
    <property type="entry name" value="Leu-rich_rpt"/>
</dbReference>
<keyword evidence="3" id="KW-0433">Leucine-rich repeat</keyword>
<sequence>MIRVNNSRMTIPSDVRFSEGPMPDMSICSHCSYNEYTFSYENNASITWKGAEHEYVSILGLLRVIDLSSNKLTGEIPSEVTQLSQLGALNLSRNNLFGKIPRKIGKLTNLQVLDFSYNKINGEIPTSLAEVFSLSYLDLSNNRLTGRIPTGTQLQSFNASAYSMNHGLCGNPLPSSCPGDDDNESFYVLTSNSAHDDDGGEWFDLSWFYKGIGCGFIIGFCGVCGNLLINKSWRASYFRLMQNIGDWLYVVIIIKWNFLRRKLVGH</sequence>
<dbReference type="InterPro" id="IPR046956">
    <property type="entry name" value="RLP23-like"/>
</dbReference>
<organism evidence="12 13">
    <name type="scientific">Cannabis sativa</name>
    <name type="common">Hemp</name>
    <name type="synonym">Marijuana</name>
    <dbReference type="NCBI Taxonomy" id="3483"/>
    <lineage>
        <taxon>Eukaryota</taxon>
        <taxon>Viridiplantae</taxon>
        <taxon>Streptophyta</taxon>
        <taxon>Embryophyta</taxon>
        <taxon>Tracheophyta</taxon>
        <taxon>Spermatophyta</taxon>
        <taxon>Magnoliopsida</taxon>
        <taxon>eudicotyledons</taxon>
        <taxon>Gunneridae</taxon>
        <taxon>Pentapetalae</taxon>
        <taxon>rosids</taxon>
        <taxon>fabids</taxon>
        <taxon>Rosales</taxon>
        <taxon>Cannabaceae</taxon>
        <taxon>Cannabis</taxon>
    </lineage>
</organism>
<evidence type="ECO:0000256" key="8">
    <source>
        <dbReference type="ARBA" id="ARBA00023136"/>
    </source>
</evidence>
<dbReference type="PANTHER" id="PTHR48063">
    <property type="entry name" value="LRR RECEPTOR-LIKE KINASE"/>
    <property type="match status" value="1"/>
</dbReference>
<evidence type="ECO:0000313" key="12">
    <source>
        <dbReference type="EnsemblPlants" id="cds.evm.model.08.1868"/>
    </source>
</evidence>
<name>A0A803QA20_CANSA</name>
<evidence type="ECO:0000256" key="9">
    <source>
        <dbReference type="ARBA" id="ARBA00023170"/>
    </source>
</evidence>
<reference evidence="12" key="2">
    <citation type="submission" date="2021-03" db="UniProtKB">
        <authorList>
            <consortium name="EnsemblPlants"/>
        </authorList>
    </citation>
    <scope>IDENTIFICATION</scope>
</reference>
<evidence type="ECO:0000256" key="5">
    <source>
        <dbReference type="ARBA" id="ARBA00022729"/>
    </source>
</evidence>
<feature type="transmembrane region" description="Helical" evidence="11">
    <location>
        <begin position="207"/>
        <end position="228"/>
    </location>
</feature>
<keyword evidence="6" id="KW-0677">Repeat</keyword>
<accession>A0A803QA20</accession>
<dbReference type="Pfam" id="PF00560">
    <property type="entry name" value="LRR_1"/>
    <property type="match status" value="1"/>
</dbReference>
<keyword evidence="5" id="KW-0732">Signal</keyword>
<dbReference type="AlphaFoldDB" id="A0A803QA20"/>
<evidence type="ECO:0000256" key="7">
    <source>
        <dbReference type="ARBA" id="ARBA00022989"/>
    </source>
</evidence>
<keyword evidence="9" id="KW-0675">Receptor</keyword>
<dbReference type="SUPFAM" id="SSF52058">
    <property type="entry name" value="L domain-like"/>
    <property type="match status" value="1"/>
</dbReference>
<evidence type="ECO:0000256" key="2">
    <source>
        <dbReference type="ARBA" id="ARBA00009592"/>
    </source>
</evidence>
<dbReference type="PROSITE" id="PS51450">
    <property type="entry name" value="LRR"/>
    <property type="match status" value="1"/>
</dbReference>
<comment type="subcellular location">
    <subcellularLocation>
        <location evidence="1">Membrane</location>
        <topology evidence="1">Single-pass type I membrane protein</topology>
    </subcellularLocation>
</comment>
<dbReference type="FunFam" id="3.80.10.10:FF:000111">
    <property type="entry name" value="LRR receptor-like serine/threonine-protein kinase ERECTA"/>
    <property type="match status" value="1"/>
</dbReference>
<evidence type="ECO:0000313" key="13">
    <source>
        <dbReference type="Proteomes" id="UP000596661"/>
    </source>
</evidence>
<keyword evidence="7 11" id="KW-1133">Transmembrane helix</keyword>
<evidence type="ECO:0000256" key="3">
    <source>
        <dbReference type="ARBA" id="ARBA00022614"/>
    </source>
</evidence>
<evidence type="ECO:0000256" key="6">
    <source>
        <dbReference type="ARBA" id="ARBA00022737"/>
    </source>
</evidence>
<dbReference type="InterPro" id="IPR032675">
    <property type="entry name" value="LRR_dom_sf"/>
</dbReference>
<dbReference type="PANTHER" id="PTHR48063:SF101">
    <property type="entry name" value="LRR RECEPTOR-LIKE SERINE_THREONINE-PROTEIN KINASE FLS2"/>
    <property type="match status" value="1"/>
</dbReference>
<evidence type="ECO:0000256" key="1">
    <source>
        <dbReference type="ARBA" id="ARBA00004479"/>
    </source>
</evidence>
<keyword evidence="10" id="KW-0325">Glycoprotein</keyword>
<dbReference type="EMBL" id="UZAU01000717">
    <property type="status" value="NOT_ANNOTATED_CDS"/>
    <property type="molecule type" value="Genomic_DNA"/>
</dbReference>
<dbReference type="Pfam" id="PF13855">
    <property type="entry name" value="LRR_8"/>
    <property type="match status" value="1"/>
</dbReference>
<proteinExistence type="inferred from homology"/>
<dbReference type="GO" id="GO:0016020">
    <property type="term" value="C:membrane"/>
    <property type="evidence" value="ECO:0007669"/>
    <property type="project" value="UniProtKB-SubCell"/>
</dbReference>
<evidence type="ECO:0000256" key="4">
    <source>
        <dbReference type="ARBA" id="ARBA00022692"/>
    </source>
</evidence>
<keyword evidence="4 11" id="KW-0812">Transmembrane</keyword>
<dbReference type="EnsemblPlants" id="evm.model.08.1868">
    <property type="protein sequence ID" value="cds.evm.model.08.1868"/>
    <property type="gene ID" value="evm.TU.08.1868"/>
</dbReference>
<keyword evidence="13" id="KW-1185">Reference proteome</keyword>
<dbReference type="OMA" id="YIRAIWI"/>